<gene>
    <name evidence="9" type="ORF">AVDCRST_MAG16-3187</name>
</gene>
<evidence type="ECO:0000256" key="2">
    <source>
        <dbReference type="ARBA" id="ARBA00001946"/>
    </source>
</evidence>
<keyword evidence="5" id="KW-0460">Magnesium</keyword>
<evidence type="ECO:0000259" key="8">
    <source>
        <dbReference type="PROSITE" id="PS51462"/>
    </source>
</evidence>
<dbReference type="GO" id="GO:0010945">
    <property type="term" value="F:coenzyme A diphosphatase activity"/>
    <property type="evidence" value="ECO:0007669"/>
    <property type="project" value="InterPro"/>
</dbReference>
<dbReference type="AlphaFoldDB" id="A0A6J4ML57"/>
<dbReference type="PANTHER" id="PTHR12992">
    <property type="entry name" value="NUDIX HYDROLASE"/>
    <property type="match status" value="1"/>
</dbReference>
<dbReference type="InterPro" id="IPR045121">
    <property type="entry name" value="CoAse"/>
</dbReference>
<evidence type="ECO:0000313" key="9">
    <source>
        <dbReference type="EMBL" id="CAA9362847.1"/>
    </source>
</evidence>
<evidence type="ECO:0000256" key="4">
    <source>
        <dbReference type="ARBA" id="ARBA00022801"/>
    </source>
</evidence>
<evidence type="ECO:0000256" key="5">
    <source>
        <dbReference type="ARBA" id="ARBA00022842"/>
    </source>
</evidence>
<dbReference type="SUPFAM" id="SSF55811">
    <property type="entry name" value="Nudix"/>
    <property type="match status" value="1"/>
</dbReference>
<accession>A0A6J4ML57</accession>
<dbReference type="PROSITE" id="PS51462">
    <property type="entry name" value="NUDIX"/>
    <property type="match status" value="1"/>
</dbReference>
<dbReference type="PANTHER" id="PTHR12992:SF11">
    <property type="entry name" value="MITOCHONDRIAL COENZYME A DIPHOSPHATASE NUDT8"/>
    <property type="match status" value="1"/>
</dbReference>
<evidence type="ECO:0000256" key="6">
    <source>
        <dbReference type="ARBA" id="ARBA00023211"/>
    </source>
</evidence>
<keyword evidence="4 9" id="KW-0378">Hydrolase</keyword>
<reference evidence="9" key="1">
    <citation type="submission" date="2020-02" db="EMBL/GenBank/DDBJ databases">
        <authorList>
            <person name="Meier V. D."/>
        </authorList>
    </citation>
    <scope>NUCLEOTIDE SEQUENCE</scope>
    <source>
        <strain evidence="9">AVDCRST_MAG16</strain>
    </source>
</reference>
<feature type="region of interest" description="Disordered" evidence="7">
    <location>
        <begin position="63"/>
        <end position="84"/>
    </location>
</feature>
<comment type="cofactor">
    <cofactor evidence="1">
        <name>Mn(2+)</name>
        <dbReference type="ChEBI" id="CHEBI:29035"/>
    </cofactor>
</comment>
<dbReference type="InterPro" id="IPR015797">
    <property type="entry name" value="NUDIX_hydrolase-like_dom_sf"/>
</dbReference>
<keyword evidence="3" id="KW-0479">Metal-binding</keyword>
<name>A0A6J4ML57_9ACTN</name>
<organism evidence="9">
    <name type="scientific">uncultured Frankineae bacterium</name>
    <dbReference type="NCBI Taxonomy" id="437475"/>
    <lineage>
        <taxon>Bacteria</taxon>
        <taxon>Bacillati</taxon>
        <taxon>Actinomycetota</taxon>
        <taxon>Actinomycetes</taxon>
        <taxon>Frankiales</taxon>
        <taxon>environmental samples</taxon>
    </lineage>
</organism>
<evidence type="ECO:0000256" key="3">
    <source>
        <dbReference type="ARBA" id="ARBA00022723"/>
    </source>
</evidence>
<dbReference type="InterPro" id="IPR000086">
    <property type="entry name" value="NUDIX_hydrolase_dom"/>
</dbReference>
<evidence type="ECO:0000256" key="7">
    <source>
        <dbReference type="SAM" id="MobiDB-lite"/>
    </source>
</evidence>
<proteinExistence type="predicted"/>
<dbReference type="EMBL" id="CADCUE010000298">
    <property type="protein sequence ID" value="CAA9362847.1"/>
    <property type="molecule type" value="Genomic_DNA"/>
</dbReference>
<protein>
    <submittedName>
        <fullName evidence="9">Uncharacterized Nudix hydrolase NudL</fullName>
    </submittedName>
</protein>
<dbReference type="GO" id="GO:0046872">
    <property type="term" value="F:metal ion binding"/>
    <property type="evidence" value="ECO:0007669"/>
    <property type="project" value="UniProtKB-KW"/>
</dbReference>
<sequence>MTVPDWLRTLADALPHVTGAQLSRFTPPDTGGRHSAVLVLFGEGPTGPDVLLIERAHTLRSHAGQPAFPGGALDPEDGDPAGDGPVAAALREAEEEVGLDASTVDVLGVLPALWLPPSGFVVHPVVGYWRDPHPVDVVDAAEVAAVARVPLAELADPASRLRVTHPSGWTGPAFEVRDLLVWGFTAGLLDRLLALGGWELPWDPGRSRALDEQTVRLALRGATYPVAGGARPVTDG</sequence>
<dbReference type="Gene3D" id="3.90.79.10">
    <property type="entry name" value="Nucleoside Triphosphate Pyrophosphohydrolase"/>
    <property type="match status" value="1"/>
</dbReference>
<feature type="domain" description="Nudix hydrolase" evidence="8">
    <location>
        <begin position="32"/>
        <end position="176"/>
    </location>
</feature>
<evidence type="ECO:0000256" key="1">
    <source>
        <dbReference type="ARBA" id="ARBA00001936"/>
    </source>
</evidence>
<comment type="cofactor">
    <cofactor evidence="2">
        <name>Mg(2+)</name>
        <dbReference type="ChEBI" id="CHEBI:18420"/>
    </cofactor>
</comment>
<dbReference type="CDD" id="cd03426">
    <property type="entry name" value="NUDIX_CoAse_Nudt7"/>
    <property type="match status" value="1"/>
</dbReference>
<keyword evidence="6" id="KW-0464">Manganese</keyword>
<dbReference type="Pfam" id="PF00293">
    <property type="entry name" value="NUDIX"/>
    <property type="match status" value="1"/>
</dbReference>